<dbReference type="Proteomes" id="UP000245838">
    <property type="component" value="Chromosome sggmmb4_Chromosome"/>
</dbReference>
<dbReference type="GO" id="GO:0016301">
    <property type="term" value="F:kinase activity"/>
    <property type="evidence" value="ECO:0007669"/>
    <property type="project" value="UniProtKB-KW"/>
</dbReference>
<name>A0A193QGA5_SODGM</name>
<dbReference type="InterPro" id="IPR052922">
    <property type="entry name" value="Cytidylate_Kinase-2"/>
</dbReference>
<dbReference type="SUPFAM" id="SSF52540">
    <property type="entry name" value="P-loop containing nucleoside triphosphate hydrolases"/>
    <property type="match status" value="1"/>
</dbReference>
<organism evidence="1 2">
    <name type="scientific">Sodalis glossinidius (strain morsitans)</name>
    <dbReference type="NCBI Taxonomy" id="343509"/>
    <lineage>
        <taxon>Bacteria</taxon>
        <taxon>Pseudomonadati</taxon>
        <taxon>Pseudomonadota</taxon>
        <taxon>Gammaproteobacteria</taxon>
        <taxon>Enterobacterales</taxon>
        <taxon>Bruguierivoracaceae</taxon>
        <taxon>Sodalis</taxon>
    </lineage>
</organism>
<dbReference type="OrthoDB" id="5296079at2"/>
<proteinExistence type="predicted"/>
<dbReference type="PANTHER" id="PTHR37816">
    <property type="entry name" value="YALI0E33011P"/>
    <property type="match status" value="1"/>
</dbReference>
<protein>
    <submittedName>
        <fullName evidence="1">Shikimate kinase</fullName>
    </submittedName>
</protein>
<reference evidence="1 2" key="1">
    <citation type="submission" date="2015-05" db="EMBL/GenBank/DDBJ databases">
        <authorList>
            <person name="Goodhead I."/>
        </authorList>
    </citation>
    <scope>NUCLEOTIDE SEQUENCE [LARGE SCALE GENOMIC DNA]</scope>
    <source>
        <strain evidence="2">morsitans</strain>
    </source>
</reference>
<dbReference type="PANTHER" id="PTHR37816:SF2">
    <property type="entry name" value="DNA TOPOLOGY MODULATION PROTEIN FLAR-RELATED PROTEIN"/>
    <property type="match status" value="1"/>
</dbReference>
<dbReference type="Gene3D" id="3.40.50.300">
    <property type="entry name" value="P-loop containing nucleotide triphosphate hydrolases"/>
    <property type="match status" value="1"/>
</dbReference>
<dbReference type="InterPro" id="IPR027417">
    <property type="entry name" value="P-loop_NTPase"/>
</dbReference>
<dbReference type="EMBL" id="LN854557">
    <property type="protein sequence ID" value="CRL43945.1"/>
    <property type="molecule type" value="Genomic_DNA"/>
</dbReference>
<dbReference type="AlphaFoldDB" id="A0A193QGA5"/>
<sequence>MKINVVGTSGSGKSTSSRRLATQLAIPYIEMDTLFWQPNWTPSNDEDFFCRLEQGCWTATTIAAATLNGGRCT</sequence>
<keyword evidence="1" id="KW-0808">Transferase</keyword>
<gene>
    <name evidence="1" type="primary">aroK_1</name>
    <name evidence="1" type="ORF">SGGMMB4_00719</name>
</gene>
<evidence type="ECO:0000313" key="2">
    <source>
        <dbReference type="Proteomes" id="UP000245838"/>
    </source>
</evidence>
<keyword evidence="1" id="KW-0418">Kinase</keyword>
<accession>A0A193QGA5</accession>
<evidence type="ECO:0000313" key="1">
    <source>
        <dbReference type="EMBL" id="CRL43945.1"/>
    </source>
</evidence>